<name>A0A0A8ZDK8_ARUDO</name>
<proteinExistence type="predicted"/>
<protein>
    <submittedName>
        <fullName evidence="1">Uncharacterized protein</fullName>
    </submittedName>
</protein>
<sequence>MMSRRHRARGGRCRRCAQGRRCAPRRAVAAALEEDAADAVLKDAADAVLEDAADAAL</sequence>
<reference evidence="1" key="2">
    <citation type="journal article" date="2015" name="Data Brief">
        <title>Shoot transcriptome of the giant reed, Arundo donax.</title>
        <authorList>
            <person name="Barrero R.A."/>
            <person name="Guerrero F.D."/>
            <person name="Moolhuijzen P."/>
            <person name="Goolsby J.A."/>
            <person name="Tidwell J."/>
            <person name="Bellgard S.E."/>
            <person name="Bellgard M.I."/>
        </authorList>
    </citation>
    <scope>NUCLEOTIDE SEQUENCE</scope>
    <source>
        <tissue evidence="1">Shoot tissue taken approximately 20 cm above the soil surface</tissue>
    </source>
</reference>
<evidence type="ECO:0000313" key="1">
    <source>
        <dbReference type="EMBL" id="JAD37474.1"/>
    </source>
</evidence>
<organism evidence="1">
    <name type="scientific">Arundo donax</name>
    <name type="common">Giant reed</name>
    <name type="synonym">Donax arundinaceus</name>
    <dbReference type="NCBI Taxonomy" id="35708"/>
    <lineage>
        <taxon>Eukaryota</taxon>
        <taxon>Viridiplantae</taxon>
        <taxon>Streptophyta</taxon>
        <taxon>Embryophyta</taxon>
        <taxon>Tracheophyta</taxon>
        <taxon>Spermatophyta</taxon>
        <taxon>Magnoliopsida</taxon>
        <taxon>Liliopsida</taxon>
        <taxon>Poales</taxon>
        <taxon>Poaceae</taxon>
        <taxon>PACMAD clade</taxon>
        <taxon>Arundinoideae</taxon>
        <taxon>Arundineae</taxon>
        <taxon>Arundo</taxon>
    </lineage>
</organism>
<dbReference type="AlphaFoldDB" id="A0A0A8ZDK8"/>
<accession>A0A0A8ZDK8</accession>
<reference evidence="1" key="1">
    <citation type="submission" date="2014-09" db="EMBL/GenBank/DDBJ databases">
        <authorList>
            <person name="Magalhaes I.L.F."/>
            <person name="Oliveira U."/>
            <person name="Santos F.R."/>
            <person name="Vidigal T.H.D.A."/>
            <person name="Brescovit A.D."/>
            <person name="Santos A.J."/>
        </authorList>
    </citation>
    <scope>NUCLEOTIDE SEQUENCE</scope>
    <source>
        <tissue evidence="1">Shoot tissue taken approximately 20 cm above the soil surface</tissue>
    </source>
</reference>
<dbReference type="EMBL" id="GBRH01260421">
    <property type="protein sequence ID" value="JAD37474.1"/>
    <property type="molecule type" value="Transcribed_RNA"/>
</dbReference>